<accession>A0A4Q1CZT1</accession>
<dbReference type="OrthoDB" id="9793805at2"/>
<dbReference type="SUPFAM" id="SSF53756">
    <property type="entry name" value="UDP-Glycosyltransferase/glycogen phosphorylase"/>
    <property type="match status" value="1"/>
</dbReference>
<evidence type="ECO:0000313" key="2">
    <source>
        <dbReference type="Proteomes" id="UP000290545"/>
    </source>
</evidence>
<dbReference type="Proteomes" id="UP000290545">
    <property type="component" value="Unassembled WGS sequence"/>
</dbReference>
<comment type="caution">
    <text evidence="1">The sequence shown here is derived from an EMBL/GenBank/DDBJ whole genome shotgun (WGS) entry which is preliminary data.</text>
</comment>
<reference evidence="1 2" key="1">
    <citation type="submission" date="2019-01" db="EMBL/GenBank/DDBJ databases">
        <title>Filimonas sp. strain TTM-71.</title>
        <authorList>
            <person name="Chen W.-M."/>
        </authorList>
    </citation>
    <scope>NUCLEOTIDE SEQUENCE [LARGE SCALE GENOMIC DNA]</scope>
    <source>
        <strain evidence="1 2">TTM-71</strain>
    </source>
</reference>
<dbReference type="EMBL" id="SDHZ01000005">
    <property type="protein sequence ID" value="RXK80917.1"/>
    <property type="molecule type" value="Genomic_DNA"/>
</dbReference>
<sequence>MRIFYAVQATGNGHIARAIELLPFLQQYGEVDVFLSGTNSNLKAALPIKYRSKGICLFYGNSGGLDYLKIARAFNPVRVWKEARNLPVEKYDVVINDFECITSLACKMKGVASVNFGHQASFKSANTPRPAKKDLIGEFVLQQYAKADQYVGLHFNSYDNFIFSPVLKQQVLNAQPLNNGHVTVYLSHYSDEVVAQSLSQVKDIRFEVFSKKVKGKTVQDNITFLPVDNETFTSSMINSYGVITGAGFETPAEALYLQKKLLCLPIKGQYEQLCNAAALEQFNVPIISTIDAAFSGHVQQWLNGPAQQPLHITNSTYEIVQHVVEKARAMRNGTALDNMLPNQGWAAI</sequence>
<dbReference type="Pfam" id="PF13528">
    <property type="entry name" value="Glyco_trans_1_3"/>
    <property type="match status" value="1"/>
</dbReference>
<name>A0A4Q1CZT1_9BACT</name>
<dbReference type="GO" id="GO:0016740">
    <property type="term" value="F:transferase activity"/>
    <property type="evidence" value="ECO:0007669"/>
    <property type="project" value="UniProtKB-KW"/>
</dbReference>
<gene>
    <name evidence="1" type="ORF">ESB13_22445</name>
</gene>
<evidence type="ECO:0000313" key="1">
    <source>
        <dbReference type="EMBL" id="RXK80917.1"/>
    </source>
</evidence>
<keyword evidence="1" id="KW-0808">Transferase</keyword>
<dbReference type="AlphaFoldDB" id="A0A4Q1CZT1"/>
<organism evidence="1 2">
    <name type="scientific">Filimonas effusa</name>
    <dbReference type="NCBI Taxonomy" id="2508721"/>
    <lineage>
        <taxon>Bacteria</taxon>
        <taxon>Pseudomonadati</taxon>
        <taxon>Bacteroidota</taxon>
        <taxon>Chitinophagia</taxon>
        <taxon>Chitinophagales</taxon>
        <taxon>Chitinophagaceae</taxon>
        <taxon>Filimonas</taxon>
    </lineage>
</organism>
<protein>
    <submittedName>
        <fullName evidence="1">Glycosyl transferase</fullName>
    </submittedName>
</protein>
<dbReference type="RefSeq" id="WP_129006087.1">
    <property type="nucleotide sequence ID" value="NZ_SDHZ01000005.1"/>
</dbReference>
<keyword evidence="2" id="KW-1185">Reference proteome</keyword>
<proteinExistence type="predicted"/>